<dbReference type="GO" id="GO:0004534">
    <property type="term" value="F:5'-3' RNA exonuclease activity"/>
    <property type="evidence" value="ECO:0007669"/>
    <property type="project" value="TreeGrafter"/>
</dbReference>
<dbReference type="AlphaFoldDB" id="A0A8J7Z364"/>
<evidence type="ECO:0000259" key="1">
    <source>
        <dbReference type="SMART" id="SM00481"/>
    </source>
</evidence>
<dbReference type="InterPro" id="IPR016195">
    <property type="entry name" value="Pol/histidinol_Pase-like"/>
</dbReference>
<comment type="caution">
    <text evidence="2">The sequence shown here is derived from an EMBL/GenBank/DDBJ whole genome shotgun (WGS) entry which is preliminary data.</text>
</comment>
<gene>
    <name evidence="2" type="ORF">GS601_08210</name>
</gene>
<dbReference type="InterPro" id="IPR004013">
    <property type="entry name" value="PHP_dom"/>
</dbReference>
<feature type="domain" description="Polymerase/histidinol phosphatase N-terminal" evidence="1">
    <location>
        <begin position="38"/>
        <end position="110"/>
    </location>
</feature>
<dbReference type="SUPFAM" id="SSF89550">
    <property type="entry name" value="PHP domain-like"/>
    <property type="match status" value="1"/>
</dbReference>
<evidence type="ECO:0000313" key="2">
    <source>
        <dbReference type="EMBL" id="NDJ17273.1"/>
    </source>
</evidence>
<name>A0A8J7Z364_9CYAN</name>
<dbReference type="EMBL" id="WVIE01000007">
    <property type="protein sequence ID" value="NDJ17273.1"/>
    <property type="molecule type" value="Genomic_DNA"/>
</dbReference>
<dbReference type="Pfam" id="PF02811">
    <property type="entry name" value="PHP"/>
    <property type="match status" value="1"/>
</dbReference>
<proteinExistence type="predicted"/>
<dbReference type="GO" id="GO:0035312">
    <property type="term" value="F:5'-3' DNA exonuclease activity"/>
    <property type="evidence" value="ECO:0007669"/>
    <property type="project" value="TreeGrafter"/>
</dbReference>
<dbReference type="Gene3D" id="3.20.20.140">
    <property type="entry name" value="Metal-dependent hydrolases"/>
    <property type="match status" value="1"/>
</dbReference>
<dbReference type="SMART" id="SM00481">
    <property type="entry name" value="POLIIIAc"/>
    <property type="match status" value="1"/>
</dbReference>
<dbReference type="InterPro" id="IPR052018">
    <property type="entry name" value="PHP_domain"/>
</dbReference>
<organism evidence="2 3">
    <name type="scientific">Myxacorys almedinensis A</name>
    <dbReference type="NCBI Taxonomy" id="2690445"/>
    <lineage>
        <taxon>Bacteria</taxon>
        <taxon>Bacillati</taxon>
        <taxon>Cyanobacteriota</taxon>
        <taxon>Cyanophyceae</taxon>
        <taxon>Leptolyngbyales</taxon>
        <taxon>Leptolyngbyaceae</taxon>
        <taxon>Myxacorys</taxon>
        <taxon>Myxacorys almedinensis</taxon>
    </lineage>
</organism>
<dbReference type="CDD" id="cd07438">
    <property type="entry name" value="PHP_HisPPase_AMP"/>
    <property type="match status" value="1"/>
</dbReference>
<accession>A0A8J7Z364</accession>
<sequence length="234" mass="25843">MAANLAPVPTFEKPAAQDVASLRQVFASLTAESCPHFYNFHMHTHCSDGQLHPESLARQTTELSLKGFAITDHHQIAGFYEAQRWLEEWQQSTDQTMPHLWTGVEITSRLLDTEVHILGFAFDPQHRAIASYLKGAAPLEGAAIASNVISAIHQAGGLAILAHPARYRRLPDDLIPAAVNSGIDGVEAYYSYNNPKPWRPSPEATRHVHQLGAKYHLLNTCGTDTHGLSLLQRL</sequence>
<evidence type="ECO:0000313" key="3">
    <source>
        <dbReference type="Proteomes" id="UP000646053"/>
    </source>
</evidence>
<dbReference type="PANTHER" id="PTHR42924:SF3">
    <property type="entry name" value="POLYMERASE_HISTIDINOL PHOSPHATASE N-TERMINAL DOMAIN-CONTAINING PROTEIN"/>
    <property type="match status" value="1"/>
</dbReference>
<reference evidence="2" key="1">
    <citation type="submission" date="2019-12" db="EMBL/GenBank/DDBJ databases">
        <title>High-Quality draft genome sequences of three cyanobacteria isolated from the limestone walls of the Old Cathedral of Coimbra.</title>
        <authorList>
            <person name="Tiago I."/>
            <person name="Soares F."/>
            <person name="Portugal A."/>
        </authorList>
    </citation>
    <scope>NUCLEOTIDE SEQUENCE</scope>
    <source>
        <strain evidence="2">A</strain>
    </source>
</reference>
<keyword evidence="3" id="KW-1185">Reference proteome</keyword>
<dbReference type="RefSeq" id="WP_162422770.1">
    <property type="nucleotide sequence ID" value="NZ_WVIE01000007.1"/>
</dbReference>
<dbReference type="PANTHER" id="PTHR42924">
    <property type="entry name" value="EXONUCLEASE"/>
    <property type="match status" value="1"/>
</dbReference>
<protein>
    <submittedName>
        <fullName evidence="2">PHP domain-containing protein</fullName>
    </submittedName>
</protein>
<dbReference type="Proteomes" id="UP000646053">
    <property type="component" value="Unassembled WGS sequence"/>
</dbReference>
<dbReference type="InterPro" id="IPR003141">
    <property type="entry name" value="Pol/His_phosphatase_N"/>
</dbReference>